<dbReference type="AlphaFoldDB" id="A0A1B2DG79"/>
<proteinExistence type="predicted"/>
<feature type="domain" description="Transcription regulator PadR C-terminal" evidence="2">
    <location>
        <begin position="89"/>
        <end position="170"/>
    </location>
</feature>
<evidence type="ECO:0000259" key="2">
    <source>
        <dbReference type="Pfam" id="PF10400"/>
    </source>
</evidence>
<dbReference type="RefSeq" id="WP_099518015.1">
    <property type="nucleotide sequence ID" value="NZ_CP016808.1"/>
</dbReference>
<dbReference type="InterPro" id="IPR036390">
    <property type="entry name" value="WH_DNA-bd_sf"/>
</dbReference>
<dbReference type="InterPro" id="IPR005149">
    <property type="entry name" value="Tscrpt_reg_PadR_N"/>
</dbReference>
<dbReference type="PANTHER" id="PTHR43252:SF6">
    <property type="entry name" value="NEGATIVE TRANSCRIPTION REGULATOR PADR"/>
    <property type="match status" value="1"/>
</dbReference>
<evidence type="ECO:0000259" key="1">
    <source>
        <dbReference type="Pfam" id="PF03551"/>
    </source>
</evidence>
<dbReference type="Pfam" id="PF03551">
    <property type="entry name" value="PadR"/>
    <property type="match status" value="1"/>
</dbReference>
<sequence length="181" mass="21276">MLEYIILGLLMEQPMSGYDMKKTINHSVGIFYRASFGSLYPALKRLETKRWVSVSAELDHSKNKKLYTLLPEGKATFLAWLAEPIQLSRSELLLKVFFFDYLDEDTRQQRLSEYQMRLGQEIGRLKAVEGIVAGELKEVPNPENYYYRVSVLSYGLDYFLMEQKWIQAIKERKDLNDDRNE</sequence>
<name>A0A1B2DG79_9BACL</name>
<gene>
    <name evidence="3" type="ORF">BBD42_09860</name>
</gene>
<dbReference type="Gene3D" id="1.10.10.10">
    <property type="entry name" value="Winged helix-like DNA-binding domain superfamily/Winged helix DNA-binding domain"/>
    <property type="match status" value="1"/>
</dbReference>
<feature type="domain" description="Transcription regulator PadR N-terminal" evidence="1">
    <location>
        <begin position="6"/>
        <end position="76"/>
    </location>
</feature>
<protein>
    <submittedName>
        <fullName evidence="3">PadR family transcriptional regulator</fullName>
    </submittedName>
</protein>
<dbReference type="InterPro" id="IPR018309">
    <property type="entry name" value="Tscrpt_reg_PadR_C"/>
</dbReference>
<dbReference type="EMBL" id="CP016808">
    <property type="protein sequence ID" value="ANY66734.1"/>
    <property type="molecule type" value="Genomic_DNA"/>
</dbReference>
<reference evidence="3" key="1">
    <citation type="submission" date="2016-08" db="EMBL/GenBank/DDBJ databases">
        <title>Complete Genome Seqeunce of Paenibacillus sp. BIHB 4019 from tea rhizoplane.</title>
        <authorList>
            <person name="Thakur R."/>
            <person name="Swarnkar M.K."/>
            <person name="Gulati A."/>
        </authorList>
    </citation>
    <scope>NUCLEOTIDE SEQUENCE [LARGE SCALE GENOMIC DNA]</scope>
    <source>
        <strain evidence="3">BIHB4019</strain>
    </source>
</reference>
<organism evidence="3">
    <name type="scientific">Paenibacillus sp. BIHB 4019</name>
    <dbReference type="NCBI Taxonomy" id="1870819"/>
    <lineage>
        <taxon>Bacteria</taxon>
        <taxon>Bacillati</taxon>
        <taxon>Bacillota</taxon>
        <taxon>Bacilli</taxon>
        <taxon>Bacillales</taxon>
        <taxon>Paenibacillaceae</taxon>
        <taxon>Paenibacillus</taxon>
    </lineage>
</organism>
<dbReference type="Pfam" id="PF10400">
    <property type="entry name" value="Vir_act_alpha_C"/>
    <property type="match status" value="1"/>
</dbReference>
<dbReference type="PANTHER" id="PTHR43252">
    <property type="entry name" value="TRANSCRIPTIONAL REGULATOR YQJI"/>
    <property type="match status" value="1"/>
</dbReference>
<accession>A0A1B2DG79</accession>
<evidence type="ECO:0000313" key="3">
    <source>
        <dbReference type="EMBL" id="ANY66734.1"/>
    </source>
</evidence>
<dbReference type="SUPFAM" id="SSF46785">
    <property type="entry name" value="Winged helix' DNA-binding domain"/>
    <property type="match status" value="1"/>
</dbReference>
<dbReference type="InterPro" id="IPR036388">
    <property type="entry name" value="WH-like_DNA-bd_sf"/>
</dbReference>